<dbReference type="InterPro" id="IPR013767">
    <property type="entry name" value="PAS_fold"/>
</dbReference>
<dbReference type="GO" id="GO:0006355">
    <property type="term" value="P:regulation of DNA-templated transcription"/>
    <property type="evidence" value="ECO:0007669"/>
    <property type="project" value="InterPro"/>
</dbReference>
<keyword evidence="1" id="KW-1133">Transmembrane helix</keyword>
<dbReference type="InterPro" id="IPR000014">
    <property type="entry name" value="PAS"/>
</dbReference>
<dbReference type="Pfam" id="PF12729">
    <property type="entry name" value="4HB_MCP_1"/>
    <property type="match status" value="1"/>
</dbReference>
<dbReference type="RefSeq" id="WP_124946595.1">
    <property type="nucleotide sequence ID" value="NZ_BHVT01000037.1"/>
</dbReference>
<dbReference type="PROSITE" id="PS50887">
    <property type="entry name" value="GGDEF"/>
    <property type="match status" value="1"/>
</dbReference>
<dbReference type="InterPro" id="IPR000700">
    <property type="entry name" value="PAS-assoc_C"/>
</dbReference>
<dbReference type="PROSITE" id="PS50112">
    <property type="entry name" value="PAS"/>
    <property type="match status" value="1"/>
</dbReference>
<dbReference type="SMART" id="SM00052">
    <property type="entry name" value="EAL"/>
    <property type="match status" value="1"/>
</dbReference>
<dbReference type="InterPro" id="IPR001610">
    <property type="entry name" value="PAC"/>
</dbReference>
<dbReference type="Pfam" id="PF00990">
    <property type="entry name" value="GGDEF"/>
    <property type="match status" value="1"/>
</dbReference>
<gene>
    <name evidence="6" type="ORF">EDC63_10883</name>
</gene>
<sequence length="788" mass="88126">MTDLINKITKSIYWDLKSIVAIGFTLLLVVMLILAAVGLTSMANNNSRLEQTINEQNFKLSVVTSMRNIARERSLNLFMAISYDDPFQRDQALSKFRELASDFIALREQFEALNLDEEEKARFAEMQRSVRTASASQNQVATLIGNDNIAEAQKTMLNETIQEQHFVIQAYNKFVDLQTNKAKSAIDVANQANHFTYLIMFLLVIAALITGAFIALFVIRRIASIENALFTEKEFAEVTLHSIADGVITTDKNGEVTYINPVAERLTGWKATNATNQHISAVYNIIDATTRLPIDPSLLLDQLEGPTANLEERTLIRQDGQEFAIEDSSAPIRNKEGETIGAVLVFNDVSEARNLTQQLSWQASHDPLTGLANRLEFERVLSILLDQAKNNNRRHVLLFLDLDKFKLINDTCGHIAGDECLRQLSRMLESRIRENDTLARLGGDEFGILLASCQLDHALTIAENIRQLIASFKFIWEGKIFDVGVSIGAVPFGSESENSVDIMTSADTACYKAKSEGRNQIQVFQPEHLADNTNGEKLSIKKITQALNANRFQLYYQKIIATDRKLQPHSHYEILLRMINEDGQIVAPGAFIPAAERYHLMPNIDRWVVQAMFEWLADHAAEISEHSIFSINLSGQSLGDKRFLGFVIDQLKQISIPRGTIGFEITETSAIANLSNAVRFISTLKGLGCKFSLDDFGSGMSSYSYLKNLDVDFLKIDGAFIKNITHDMVDLAMVDSINRIGHVMGIKTVAEFVENNAIFDELESIGVDFAQGYGIHIPEPLANFNLTH</sequence>
<dbReference type="InterPro" id="IPR043128">
    <property type="entry name" value="Rev_trsase/Diguanyl_cyclase"/>
</dbReference>
<organism evidence="6 7">
    <name type="scientific">Sulfurirhabdus autotrophica</name>
    <dbReference type="NCBI Taxonomy" id="1706046"/>
    <lineage>
        <taxon>Bacteria</taxon>
        <taxon>Pseudomonadati</taxon>
        <taxon>Pseudomonadota</taxon>
        <taxon>Betaproteobacteria</taxon>
        <taxon>Nitrosomonadales</taxon>
        <taxon>Sulfuricellaceae</taxon>
        <taxon>Sulfurirhabdus</taxon>
    </lineage>
</organism>
<dbReference type="InterPro" id="IPR000160">
    <property type="entry name" value="GGDEF_dom"/>
</dbReference>
<reference evidence="6 7" key="1">
    <citation type="submission" date="2019-03" db="EMBL/GenBank/DDBJ databases">
        <title>Genomic Encyclopedia of Type Strains, Phase IV (KMG-IV): sequencing the most valuable type-strain genomes for metagenomic binning, comparative biology and taxonomic classification.</title>
        <authorList>
            <person name="Goeker M."/>
        </authorList>
    </citation>
    <scope>NUCLEOTIDE SEQUENCE [LARGE SCALE GENOMIC DNA]</scope>
    <source>
        <strain evidence="6 7">DSM 100309</strain>
    </source>
</reference>
<dbReference type="SUPFAM" id="SSF55073">
    <property type="entry name" value="Nucleotide cyclase"/>
    <property type="match status" value="1"/>
</dbReference>
<evidence type="ECO:0000259" key="5">
    <source>
        <dbReference type="PROSITE" id="PS50887"/>
    </source>
</evidence>
<dbReference type="AlphaFoldDB" id="A0A4R3Y187"/>
<dbReference type="NCBIfam" id="TIGR00254">
    <property type="entry name" value="GGDEF"/>
    <property type="match status" value="1"/>
</dbReference>
<evidence type="ECO:0000259" key="4">
    <source>
        <dbReference type="PROSITE" id="PS50883"/>
    </source>
</evidence>
<keyword evidence="1" id="KW-0812">Transmembrane</keyword>
<dbReference type="CDD" id="cd01949">
    <property type="entry name" value="GGDEF"/>
    <property type="match status" value="1"/>
</dbReference>
<dbReference type="PROSITE" id="PS50113">
    <property type="entry name" value="PAC"/>
    <property type="match status" value="1"/>
</dbReference>
<feature type="transmembrane region" description="Helical" evidence="1">
    <location>
        <begin position="195"/>
        <end position="219"/>
    </location>
</feature>
<evidence type="ECO:0000259" key="2">
    <source>
        <dbReference type="PROSITE" id="PS50112"/>
    </source>
</evidence>
<accession>A0A4R3Y187</accession>
<dbReference type="SMART" id="SM00086">
    <property type="entry name" value="PAC"/>
    <property type="match status" value="1"/>
</dbReference>
<dbReference type="InterPro" id="IPR052155">
    <property type="entry name" value="Biofilm_reg_signaling"/>
</dbReference>
<feature type="domain" description="PAS" evidence="2">
    <location>
        <begin position="232"/>
        <end position="286"/>
    </location>
</feature>
<dbReference type="Gene3D" id="3.30.450.20">
    <property type="entry name" value="PAS domain"/>
    <property type="match status" value="1"/>
</dbReference>
<dbReference type="Pfam" id="PF00989">
    <property type="entry name" value="PAS"/>
    <property type="match status" value="1"/>
</dbReference>
<dbReference type="Gene3D" id="3.30.70.270">
    <property type="match status" value="1"/>
</dbReference>
<dbReference type="PANTHER" id="PTHR44757">
    <property type="entry name" value="DIGUANYLATE CYCLASE DGCP"/>
    <property type="match status" value="1"/>
</dbReference>
<dbReference type="PANTHER" id="PTHR44757:SF4">
    <property type="entry name" value="DIGUANYLATE CYCLASE DGCE-RELATED"/>
    <property type="match status" value="1"/>
</dbReference>
<dbReference type="OrthoDB" id="9813903at2"/>
<dbReference type="SMART" id="SM00091">
    <property type="entry name" value="PAS"/>
    <property type="match status" value="1"/>
</dbReference>
<evidence type="ECO:0000256" key="1">
    <source>
        <dbReference type="SAM" id="Phobius"/>
    </source>
</evidence>
<dbReference type="InterPro" id="IPR035919">
    <property type="entry name" value="EAL_sf"/>
</dbReference>
<dbReference type="SMART" id="SM00267">
    <property type="entry name" value="GGDEF"/>
    <property type="match status" value="1"/>
</dbReference>
<dbReference type="Pfam" id="PF00563">
    <property type="entry name" value="EAL"/>
    <property type="match status" value="1"/>
</dbReference>
<proteinExistence type="predicted"/>
<keyword evidence="1" id="KW-0472">Membrane</keyword>
<feature type="domain" description="EAL" evidence="4">
    <location>
        <begin position="536"/>
        <end position="788"/>
    </location>
</feature>
<protein>
    <submittedName>
        <fullName evidence="6">PAS domain S-box-containing protein/diguanylate cyclase (GGDEF)-like protein</fullName>
    </submittedName>
</protein>
<dbReference type="CDD" id="cd00130">
    <property type="entry name" value="PAS"/>
    <property type="match status" value="1"/>
</dbReference>
<dbReference type="InterPro" id="IPR047347">
    <property type="entry name" value="YvaQ-like_sensor"/>
</dbReference>
<dbReference type="InterPro" id="IPR001633">
    <property type="entry name" value="EAL_dom"/>
</dbReference>
<keyword evidence="7" id="KW-1185">Reference proteome</keyword>
<dbReference type="InterPro" id="IPR024478">
    <property type="entry name" value="HlyB_4HB_MCP"/>
</dbReference>
<dbReference type="CDD" id="cd19411">
    <property type="entry name" value="MCP2201-like_sensor"/>
    <property type="match status" value="1"/>
</dbReference>
<dbReference type="FunFam" id="3.30.70.270:FF:000001">
    <property type="entry name" value="Diguanylate cyclase domain protein"/>
    <property type="match status" value="1"/>
</dbReference>
<evidence type="ECO:0000259" key="3">
    <source>
        <dbReference type="PROSITE" id="PS50113"/>
    </source>
</evidence>
<dbReference type="InterPro" id="IPR035965">
    <property type="entry name" value="PAS-like_dom_sf"/>
</dbReference>
<dbReference type="NCBIfam" id="TIGR00229">
    <property type="entry name" value="sensory_box"/>
    <property type="match status" value="1"/>
</dbReference>
<dbReference type="Proteomes" id="UP000295367">
    <property type="component" value="Unassembled WGS sequence"/>
</dbReference>
<dbReference type="SUPFAM" id="SSF55785">
    <property type="entry name" value="PYP-like sensor domain (PAS domain)"/>
    <property type="match status" value="1"/>
</dbReference>
<feature type="domain" description="PAC" evidence="3">
    <location>
        <begin position="309"/>
        <end position="361"/>
    </location>
</feature>
<dbReference type="GO" id="GO:0003824">
    <property type="term" value="F:catalytic activity"/>
    <property type="evidence" value="ECO:0007669"/>
    <property type="project" value="UniProtKB-ARBA"/>
</dbReference>
<dbReference type="SUPFAM" id="SSF141868">
    <property type="entry name" value="EAL domain-like"/>
    <property type="match status" value="1"/>
</dbReference>
<comment type="caution">
    <text evidence="6">The sequence shown here is derived from an EMBL/GenBank/DDBJ whole genome shotgun (WGS) entry which is preliminary data.</text>
</comment>
<dbReference type="EMBL" id="SMCO01000008">
    <property type="protein sequence ID" value="TCV85875.1"/>
    <property type="molecule type" value="Genomic_DNA"/>
</dbReference>
<dbReference type="PROSITE" id="PS50883">
    <property type="entry name" value="EAL"/>
    <property type="match status" value="1"/>
</dbReference>
<evidence type="ECO:0000313" key="6">
    <source>
        <dbReference type="EMBL" id="TCV85875.1"/>
    </source>
</evidence>
<feature type="domain" description="GGDEF" evidence="5">
    <location>
        <begin position="393"/>
        <end position="526"/>
    </location>
</feature>
<evidence type="ECO:0000313" key="7">
    <source>
        <dbReference type="Proteomes" id="UP000295367"/>
    </source>
</evidence>
<dbReference type="CDD" id="cd01948">
    <property type="entry name" value="EAL"/>
    <property type="match status" value="1"/>
</dbReference>
<dbReference type="Gene3D" id="3.20.20.450">
    <property type="entry name" value="EAL domain"/>
    <property type="match status" value="1"/>
</dbReference>
<feature type="transmembrane region" description="Helical" evidence="1">
    <location>
        <begin position="20"/>
        <end position="39"/>
    </location>
</feature>
<name>A0A4R3Y187_9PROT</name>
<dbReference type="InterPro" id="IPR029787">
    <property type="entry name" value="Nucleotide_cyclase"/>
</dbReference>